<evidence type="ECO:0000313" key="2">
    <source>
        <dbReference type="EMBL" id="TLF82798.1"/>
    </source>
</evidence>
<protein>
    <submittedName>
        <fullName evidence="2">Uncharacterized protein</fullName>
    </submittedName>
</protein>
<dbReference type="EMBL" id="VBUT01000001">
    <property type="protein sequence ID" value="TLF82798.1"/>
    <property type="molecule type" value="Genomic_DNA"/>
</dbReference>
<gene>
    <name evidence="2" type="ORF">FEK34_02370</name>
</gene>
<accession>A0A5R8P1N0</accession>
<evidence type="ECO:0000256" key="1">
    <source>
        <dbReference type="SAM" id="MobiDB-lite"/>
    </source>
</evidence>
<sequence>MLRSARSTRNWSTVTVPRPYVRWVSDGISRSSARPTRPAPITTSRTKRLGGRAYPRTRPN</sequence>
<proteinExistence type="predicted"/>
<reference evidence="2 3" key="1">
    <citation type="submission" date="2019-05" db="EMBL/GenBank/DDBJ databases">
        <title>Genomes sequences of two Nocardia cyriacigeorgica environmental isolates, type strains Nocardia asteroides ATCC 19247 and Nocardia cyriacigeorgica DSM 44484.</title>
        <authorList>
            <person name="Vautrin F."/>
            <person name="Bergeron E."/>
            <person name="Dubost A."/>
            <person name="Abrouk D."/>
            <person name="Rodriguez Nava V."/>
            <person name="Pujic P."/>
        </authorList>
    </citation>
    <scope>NUCLEOTIDE SEQUENCE [LARGE SCALE GENOMIC DNA]</scope>
    <source>
        <strain evidence="2 3">EML 446</strain>
    </source>
</reference>
<dbReference type="Proteomes" id="UP000306378">
    <property type="component" value="Unassembled WGS sequence"/>
</dbReference>
<dbReference type="AlphaFoldDB" id="A0A5R8P1N0"/>
<name>A0A5R8P1N0_9NOCA</name>
<feature type="region of interest" description="Disordered" evidence="1">
    <location>
        <begin position="28"/>
        <end position="60"/>
    </location>
</feature>
<comment type="caution">
    <text evidence="2">The sequence shown here is derived from an EMBL/GenBank/DDBJ whole genome shotgun (WGS) entry which is preliminary data.</text>
</comment>
<evidence type="ECO:0000313" key="3">
    <source>
        <dbReference type="Proteomes" id="UP000306378"/>
    </source>
</evidence>
<organism evidence="2 3">
    <name type="scientific">Nocardia cyriacigeorgica</name>
    <dbReference type="NCBI Taxonomy" id="135487"/>
    <lineage>
        <taxon>Bacteria</taxon>
        <taxon>Bacillati</taxon>
        <taxon>Actinomycetota</taxon>
        <taxon>Actinomycetes</taxon>
        <taxon>Mycobacteriales</taxon>
        <taxon>Nocardiaceae</taxon>
        <taxon>Nocardia</taxon>
    </lineage>
</organism>